<proteinExistence type="predicted"/>
<dbReference type="PROSITE" id="PS50943">
    <property type="entry name" value="HTH_CROC1"/>
    <property type="match status" value="1"/>
</dbReference>
<name>A0A1D7QBP4_9SPHI</name>
<keyword evidence="3" id="KW-1185">Reference proteome</keyword>
<dbReference type="Pfam" id="PF01381">
    <property type="entry name" value="HTH_3"/>
    <property type="match status" value="1"/>
</dbReference>
<dbReference type="KEGG" id="psty:BFS30_01815"/>
<accession>A0A1D7QBP4</accession>
<sequence>MAELKETTEEAERLKVFRKAEKMGQEEFGKQLGLDHSVISRYENNRLNIPIDFIKKLHEVFNMSFEWFYTGKGNRKFTPEKGTLIKDIKTLETNQKILTEQVSALKSELLKLHREFHAFKAEMK</sequence>
<protein>
    <recommendedName>
        <fullName evidence="1">HTH cro/C1-type domain-containing protein</fullName>
    </recommendedName>
</protein>
<dbReference type="SUPFAM" id="SSF47413">
    <property type="entry name" value="lambda repressor-like DNA-binding domains"/>
    <property type="match status" value="1"/>
</dbReference>
<evidence type="ECO:0000313" key="3">
    <source>
        <dbReference type="Proteomes" id="UP000094313"/>
    </source>
</evidence>
<dbReference type="SMART" id="SM00530">
    <property type="entry name" value="HTH_XRE"/>
    <property type="match status" value="1"/>
</dbReference>
<evidence type="ECO:0000259" key="1">
    <source>
        <dbReference type="PROSITE" id="PS50943"/>
    </source>
</evidence>
<evidence type="ECO:0000313" key="2">
    <source>
        <dbReference type="EMBL" id="AOM76009.1"/>
    </source>
</evidence>
<organism evidence="2 3">
    <name type="scientific">Pedobacter steynii</name>
    <dbReference type="NCBI Taxonomy" id="430522"/>
    <lineage>
        <taxon>Bacteria</taxon>
        <taxon>Pseudomonadati</taxon>
        <taxon>Bacteroidota</taxon>
        <taxon>Sphingobacteriia</taxon>
        <taxon>Sphingobacteriales</taxon>
        <taxon>Sphingobacteriaceae</taxon>
        <taxon>Pedobacter</taxon>
    </lineage>
</organism>
<dbReference type="AlphaFoldDB" id="A0A1D7QBP4"/>
<dbReference type="Gene3D" id="1.10.260.40">
    <property type="entry name" value="lambda repressor-like DNA-binding domains"/>
    <property type="match status" value="1"/>
</dbReference>
<dbReference type="EMBL" id="CP017141">
    <property type="protein sequence ID" value="AOM76009.1"/>
    <property type="molecule type" value="Genomic_DNA"/>
</dbReference>
<dbReference type="Proteomes" id="UP000094313">
    <property type="component" value="Chromosome"/>
</dbReference>
<feature type="domain" description="HTH cro/C1-type" evidence="1">
    <location>
        <begin position="14"/>
        <end position="68"/>
    </location>
</feature>
<dbReference type="OrthoDB" id="763945at2"/>
<dbReference type="RefSeq" id="WP_069377705.1">
    <property type="nucleotide sequence ID" value="NZ_CP017141.1"/>
</dbReference>
<dbReference type="CDD" id="cd00093">
    <property type="entry name" value="HTH_XRE"/>
    <property type="match status" value="1"/>
</dbReference>
<gene>
    <name evidence="2" type="ORF">BFS30_01815</name>
</gene>
<dbReference type="InterPro" id="IPR010982">
    <property type="entry name" value="Lambda_DNA-bd_dom_sf"/>
</dbReference>
<dbReference type="InterPro" id="IPR001387">
    <property type="entry name" value="Cro/C1-type_HTH"/>
</dbReference>
<dbReference type="GO" id="GO:0003677">
    <property type="term" value="F:DNA binding"/>
    <property type="evidence" value="ECO:0007669"/>
    <property type="project" value="InterPro"/>
</dbReference>
<reference evidence="2 3" key="1">
    <citation type="submission" date="2016-08" db="EMBL/GenBank/DDBJ databases">
        <authorList>
            <person name="Seilhamer J.J."/>
        </authorList>
    </citation>
    <scope>NUCLEOTIDE SEQUENCE [LARGE SCALE GENOMIC DNA]</scope>
    <source>
        <strain evidence="2 3">DX4</strain>
    </source>
</reference>